<dbReference type="Proteomes" id="UP001139031">
    <property type="component" value="Unassembled WGS sequence"/>
</dbReference>
<gene>
    <name evidence="2" type="ORF">K7C98_15965</name>
</gene>
<proteinExistence type="predicted"/>
<sequence>MQPAVLALVLVAEPGWLDLRWPEVAGCPTAAEVAAAIERLTPAGTRRPVVVDAAVAALEAGYSLELSLRAGDAVLQRRAHDVSCGPLADATAVIVAVAAEPLEAGEGEARRPAQDDEIPPGLRRSRPPEVRPPPAIGAFMAVIGAVGPPRSPAPGLQAGLAVVWPRARLELRFHHTFAGALRYANAPGAGARLQLSAAAVRGCPRRARGAWSLHLCGGLELGALTAQGVGLARNERSVGMWAAGVFGPGLQWQPRSWFSLGLEVEAVVALTRRGYTAGDAPALLYRVPPVGMRFGAGVAVYFF</sequence>
<organism evidence="2 3">
    <name type="scientific">Nannocystis pusilla</name>
    <dbReference type="NCBI Taxonomy" id="889268"/>
    <lineage>
        <taxon>Bacteria</taxon>
        <taxon>Pseudomonadati</taxon>
        <taxon>Myxococcota</taxon>
        <taxon>Polyangia</taxon>
        <taxon>Nannocystales</taxon>
        <taxon>Nannocystaceae</taxon>
        <taxon>Nannocystis</taxon>
    </lineage>
</organism>
<accession>A0ABS7TRB3</accession>
<name>A0ABS7TRB3_9BACT</name>
<keyword evidence="3" id="KW-1185">Reference proteome</keyword>
<comment type="caution">
    <text evidence="2">The sequence shown here is derived from an EMBL/GenBank/DDBJ whole genome shotgun (WGS) entry which is preliminary data.</text>
</comment>
<evidence type="ECO:0000313" key="2">
    <source>
        <dbReference type="EMBL" id="MBZ5710758.1"/>
    </source>
</evidence>
<evidence type="ECO:0000313" key="3">
    <source>
        <dbReference type="Proteomes" id="UP001139031"/>
    </source>
</evidence>
<protein>
    <submittedName>
        <fullName evidence="2">Uncharacterized protein</fullName>
    </submittedName>
</protein>
<reference evidence="2" key="1">
    <citation type="submission" date="2021-08" db="EMBL/GenBank/DDBJ databases">
        <authorList>
            <person name="Stevens D.C."/>
        </authorList>
    </citation>
    <scope>NUCLEOTIDE SEQUENCE</scope>
    <source>
        <strain evidence="2">DSM 53165</strain>
    </source>
</reference>
<evidence type="ECO:0000256" key="1">
    <source>
        <dbReference type="SAM" id="MobiDB-lite"/>
    </source>
</evidence>
<feature type="region of interest" description="Disordered" evidence="1">
    <location>
        <begin position="105"/>
        <end position="131"/>
    </location>
</feature>
<dbReference type="EMBL" id="JAIRAU010000019">
    <property type="protein sequence ID" value="MBZ5710758.1"/>
    <property type="molecule type" value="Genomic_DNA"/>
</dbReference>
<dbReference type="RefSeq" id="WP_224192528.1">
    <property type="nucleotide sequence ID" value="NZ_JAIRAU010000019.1"/>
</dbReference>